<dbReference type="EMBL" id="LN829119">
    <property type="protein sequence ID" value="CPR18260.1"/>
    <property type="molecule type" value="Genomic_DNA"/>
</dbReference>
<protein>
    <submittedName>
        <fullName evidence="1">Uncharacterized protein</fullName>
    </submittedName>
</protein>
<dbReference type="KEGG" id="fil:BN1229_v1_1626"/>
<sequence>MIASRTSSWRYRISRTNASVAKVRQPRKLPVHLSAICLAEAAQLVVIALKTTKDPHILPCWSSDPYGCALKGPAPRASL</sequence>
<reference evidence="2" key="1">
    <citation type="submission" date="2015-02" db="EMBL/GenBank/DDBJ databases">
        <authorList>
            <person name="Chooi Y.-H."/>
        </authorList>
    </citation>
    <scope>NUCLEOTIDE SEQUENCE [LARGE SCALE GENOMIC DNA]</scope>
    <source>
        <strain evidence="2">strain Y</strain>
    </source>
</reference>
<name>A0A0D6JE82_9HYPH</name>
<proteinExistence type="predicted"/>
<evidence type="ECO:0000313" key="2">
    <source>
        <dbReference type="Proteomes" id="UP000033187"/>
    </source>
</evidence>
<organism evidence="1 2">
    <name type="scientific">Candidatus Filomicrobium marinum</name>
    <dbReference type="NCBI Taxonomy" id="1608628"/>
    <lineage>
        <taxon>Bacteria</taxon>
        <taxon>Pseudomonadati</taxon>
        <taxon>Pseudomonadota</taxon>
        <taxon>Alphaproteobacteria</taxon>
        <taxon>Hyphomicrobiales</taxon>
        <taxon>Hyphomicrobiaceae</taxon>
        <taxon>Filomicrobium</taxon>
    </lineage>
</organism>
<keyword evidence="2" id="KW-1185">Reference proteome</keyword>
<dbReference type="Proteomes" id="UP000033187">
    <property type="component" value="Chromosome 1"/>
</dbReference>
<accession>A0A0D6JE82</accession>
<evidence type="ECO:0000313" key="1">
    <source>
        <dbReference type="EMBL" id="CPR18260.1"/>
    </source>
</evidence>
<dbReference type="AlphaFoldDB" id="A0A0D6JE82"/>
<gene>
    <name evidence="1" type="ORF">YBN1229_v1_1629</name>
</gene>
<dbReference type="KEGG" id="fiy:BN1229_v1_1629"/>